<feature type="region of interest" description="Disordered" evidence="1">
    <location>
        <begin position="318"/>
        <end position="368"/>
    </location>
</feature>
<sequence>ASSYYLPLDRVTRALKLLQQGEVVTRGTWQTIFRHVPFDEARQLGLSSTTEASIRRQSGSVLGVLVVDQVLPEDPADGILDVGDILLKINGQYCTTFLALESILDDSIGQSLLVTFQRGGARPVDGHVTVQVCLVLRQVEPVDRFVSGQEWSMRPRCVRLKRNANRSASFGRERRCVDCTSDLHAISPSRFLEVGHCVIHELSYQQARNMALPVGGVYVAAPGHMLFKADIFESCLIVSLNDIVTPTLDAFVAILQQLPDGSRVSLQYFYSASRHQTETAVVTIDRHWGPMQMYSRSDQDGLWHPTVLPFVPSKPCDVRKESTGASDPTMASSADPKDDASVVATSTGTSAPRTNDSNGAASTYAPPGAASTTRLQVENAVTATHLASLVFVRFDTHLTIDGMSTSCYDGVGYVVNASLGIVLVDKFTVPVSLGDVTVTIAGSLQVPAAIRYVDPIYNATIVQYNPDLVTPGLVSSMHIAHTTAPPDCLRVGASLSFTGLSRNWTVVTATTVVSKVERLPVVDFRVPRFKGSSCQVELMSLDQQIAAARGGVFTDPNDPTAVVALYLAFEDEETTDGRIQAFAFGVPVFWIYDLVNLCQQRDVRLPSTVSWLPVDFGTLGLADARAGFHLAPDMHSALEQCTDDTRQVLTVQKCMTGSQASRQLRSGDFVLAIDGLVVAKSSDVVRSCRGKSSVAVTVWRDRKAVVVPVDMCELSTRGTDRVVLWSGLMLHAPHVAVMQRGLDDRETSGVYVSYRYRGSPADKAGMLQSQFIVQVNDVATPTLDTFLSIVTTLTHDEFVRLRLVDLNARETMMTIQPDNHYWPTTDLSYDGSTWSVTTASRSTGVEQSC</sequence>
<protein>
    <recommendedName>
        <fullName evidence="2">PDZ domain-containing protein</fullName>
    </recommendedName>
</protein>
<name>A0A3R7CUH1_9STRA</name>
<dbReference type="InterPro" id="IPR036034">
    <property type="entry name" value="PDZ_sf"/>
</dbReference>
<evidence type="ECO:0000313" key="4">
    <source>
        <dbReference type="Proteomes" id="UP000285060"/>
    </source>
</evidence>
<dbReference type="InterPro" id="IPR025926">
    <property type="entry name" value="PDZ-like_dom"/>
</dbReference>
<evidence type="ECO:0000259" key="2">
    <source>
        <dbReference type="PROSITE" id="PS50106"/>
    </source>
</evidence>
<organism evidence="3 4">
    <name type="scientific">Aphanomyces invadans</name>
    <dbReference type="NCBI Taxonomy" id="157072"/>
    <lineage>
        <taxon>Eukaryota</taxon>
        <taxon>Sar</taxon>
        <taxon>Stramenopiles</taxon>
        <taxon>Oomycota</taxon>
        <taxon>Saprolegniomycetes</taxon>
        <taxon>Saprolegniales</taxon>
        <taxon>Verrucalvaceae</taxon>
        <taxon>Aphanomyces</taxon>
    </lineage>
</organism>
<dbReference type="PANTHER" id="PTHR46366:SF1">
    <property type="entry name" value="PDZ DOMAIN-CONTAINING PROTEIN C1685.05"/>
    <property type="match status" value="1"/>
</dbReference>
<dbReference type="Pfam" id="PF12812">
    <property type="entry name" value="PDZ_1"/>
    <property type="match status" value="1"/>
</dbReference>
<evidence type="ECO:0000313" key="3">
    <source>
        <dbReference type="EMBL" id="RHY23592.1"/>
    </source>
</evidence>
<evidence type="ECO:0000256" key="1">
    <source>
        <dbReference type="SAM" id="MobiDB-lite"/>
    </source>
</evidence>
<dbReference type="InterPro" id="IPR001478">
    <property type="entry name" value="PDZ"/>
</dbReference>
<dbReference type="PROSITE" id="PS50106">
    <property type="entry name" value="PDZ"/>
    <property type="match status" value="1"/>
</dbReference>
<reference evidence="3 4" key="1">
    <citation type="submission" date="2018-08" db="EMBL/GenBank/DDBJ databases">
        <title>Aphanomyces genome sequencing and annotation.</title>
        <authorList>
            <person name="Minardi D."/>
            <person name="Oidtmann B."/>
            <person name="Van Der Giezen M."/>
            <person name="Studholme D.J."/>
        </authorList>
    </citation>
    <scope>NUCLEOTIDE SEQUENCE [LARGE SCALE GENOMIC DNA]</scope>
    <source>
        <strain evidence="3 4">NJM0002</strain>
    </source>
</reference>
<gene>
    <name evidence="3" type="ORF">DYB32_009120</name>
</gene>
<feature type="non-terminal residue" evidence="3">
    <location>
        <position position="1"/>
    </location>
</feature>
<dbReference type="EMBL" id="QUSY01001788">
    <property type="protein sequence ID" value="RHY23592.1"/>
    <property type="molecule type" value="Genomic_DNA"/>
</dbReference>
<feature type="compositionally biased region" description="Polar residues" evidence="1">
    <location>
        <begin position="323"/>
        <end position="332"/>
    </location>
</feature>
<feature type="compositionally biased region" description="Polar residues" evidence="1">
    <location>
        <begin position="343"/>
        <end position="361"/>
    </location>
</feature>
<dbReference type="AlphaFoldDB" id="A0A3R7CUH1"/>
<dbReference type="Proteomes" id="UP000285060">
    <property type="component" value="Unassembled WGS sequence"/>
</dbReference>
<dbReference type="SMART" id="SM00228">
    <property type="entry name" value="PDZ"/>
    <property type="match status" value="3"/>
</dbReference>
<proteinExistence type="predicted"/>
<keyword evidence="4" id="KW-1185">Reference proteome</keyword>
<feature type="domain" description="PDZ" evidence="2">
    <location>
        <begin position="44"/>
        <end position="92"/>
    </location>
</feature>
<dbReference type="SUPFAM" id="SSF50156">
    <property type="entry name" value="PDZ domain-like"/>
    <property type="match status" value="3"/>
</dbReference>
<dbReference type="VEuPathDB" id="FungiDB:H310_12622"/>
<accession>A0A3R7CUH1</accession>
<comment type="caution">
    <text evidence="3">The sequence shown here is derived from an EMBL/GenBank/DDBJ whole genome shotgun (WGS) entry which is preliminary data.</text>
</comment>
<dbReference type="PANTHER" id="PTHR46366">
    <property type="entry name" value="PRO-APOPTOTIC SERINE PROTEASE NMA111"/>
    <property type="match status" value="1"/>
</dbReference>
<dbReference type="Gene3D" id="2.30.42.10">
    <property type="match status" value="3"/>
</dbReference>
<dbReference type="CDD" id="cd06719">
    <property type="entry name" value="PDZ2-4_Nma111p-like"/>
    <property type="match status" value="1"/>
</dbReference>